<sequence length="92" mass="10294">MNVEWNQRAALKCRQRKKAWLAQLQEKNGYLIQENQRLQETLVSTREEWARLTAEAPLIPVGVVPNPPPNAHPVSVNVSLSATASAEAPREP</sequence>
<evidence type="ECO:0000313" key="2">
    <source>
        <dbReference type="Proteomes" id="UP001207468"/>
    </source>
</evidence>
<keyword evidence="2" id="KW-1185">Reference proteome</keyword>
<gene>
    <name evidence="1" type="ORF">F5148DRAFT_1378310</name>
</gene>
<dbReference type="Proteomes" id="UP001207468">
    <property type="component" value="Unassembled WGS sequence"/>
</dbReference>
<reference evidence="1" key="1">
    <citation type="submission" date="2021-03" db="EMBL/GenBank/DDBJ databases">
        <title>Evolutionary priming and transition to the ectomycorrhizal habit in an iconic lineage of mushroom-forming fungi: is preadaptation a requirement?</title>
        <authorList>
            <consortium name="DOE Joint Genome Institute"/>
            <person name="Looney B.P."/>
            <person name="Miyauchi S."/>
            <person name="Morin E."/>
            <person name="Drula E."/>
            <person name="Courty P.E."/>
            <person name="Chicoki N."/>
            <person name="Fauchery L."/>
            <person name="Kohler A."/>
            <person name="Kuo A."/>
            <person name="LaButti K."/>
            <person name="Pangilinan J."/>
            <person name="Lipzen A."/>
            <person name="Riley R."/>
            <person name="Andreopoulos W."/>
            <person name="He G."/>
            <person name="Johnson J."/>
            <person name="Barry K.W."/>
            <person name="Grigoriev I.V."/>
            <person name="Nagy L."/>
            <person name="Hibbett D."/>
            <person name="Henrissat B."/>
            <person name="Matheny P.B."/>
            <person name="Labbe J."/>
            <person name="Martin A.F."/>
        </authorList>
    </citation>
    <scope>NUCLEOTIDE SEQUENCE</scope>
    <source>
        <strain evidence="1">BPL698</strain>
    </source>
</reference>
<name>A0ACC0TZV2_9AGAM</name>
<accession>A0ACC0TZV2</accession>
<dbReference type="EMBL" id="JAGFNK010000280">
    <property type="protein sequence ID" value="KAI9454206.1"/>
    <property type="molecule type" value="Genomic_DNA"/>
</dbReference>
<organism evidence="1 2">
    <name type="scientific">Russula earlei</name>
    <dbReference type="NCBI Taxonomy" id="71964"/>
    <lineage>
        <taxon>Eukaryota</taxon>
        <taxon>Fungi</taxon>
        <taxon>Dikarya</taxon>
        <taxon>Basidiomycota</taxon>
        <taxon>Agaricomycotina</taxon>
        <taxon>Agaricomycetes</taxon>
        <taxon>Russulales</taxon>
        <taxon>Russulaceae</taxon>
        <taxon>Russula</taxon>
    </lineage>
</organism>
<evidence type="ECO:0000313" key="1">
    <source>
        <dbReference type="EMBL" id="KAI9454206.1"/>
    </source>
</evidence>
<comment type="caution">
    <text evidence="1">The sequence shown here is derived from an EMBL/GenBank/DDBJ whole genome shotgun (WGS) entry which is preliminary data.</text>
</comment>
<proteinExistence type="predicted"/>
<protein>
    <submittedName>
        <fullName evidence="1">Uncharacterized protein</fullName>
    </submittedName>
</protein>